<dbReference type="InterPro" id="IPR036412">
    <property type="entry name" value="HAD-like_sf"/>
</dbReference>
<dbReference type="PROSITE" id="PS01228">
    <property type="entry name" value="COF_1"/>
    <property type="match status" value="1"/>
</dbReference>
<dbReference type="Pfam" id="PF08282">
    <property type="entry name" value="Hydrolase_3"/>
    <property type="match status" value="1"/>
</dbReference>
<dbReference type="EC" id="3.1.3.-" evidence="1"/>
<dbReference type="Proteomes" id="UP001253287">
    <property type="component" value="Unassembled WGS sequence"/>
</dbReference>
<dbReference type="CDD" id="cd07516">
    <property type="entry name" value="HAD_Pase"/>
    <property type="match status" value="1"/>
</dbReference>
<dbReference type="AlphaFoldDB" id="A0A135ZA08"/>
<dbReference type="SFLD" id="SFLDS00003">
    <property type="entry name" value="Haloacid_Dehalogenase"/>
    <property type="match status" value="1"/>
</dbReference>
<name>A0A135ZA08_9LACO</name>
<dbReference type="GO" id="GO:0016791">
    <property type="term" value="F:phosphatase activity"/>
    <property type="evidence" value="ECO:0007669"/>
    <property type="project" value="TreeGrafter"/>
</dbReference>
<dbReference type="NCBIfam" id="TIGR00099">
    <property type="entry name" value="Cof-subfamily"/>
    <property type="match status" value="1"/>
</dbReference>
<dbReference type="RefSeq" id="WP_061102333.1">
    <property type="nucleotide sequence ID" value="NZ_JAAUWJ010000079.1"/>
</dbReference>
<dbReference type="InterPro" id="IPR006379">
    <property type="entry name" value="HAD-SF_hydro_IIB"/>
</dbReference>
<dbReference type="NCBIfam" id="TIGR01484">
    <property type="entry name" value="HAD-SF-IIB"/>
    <property type="match status" value="1"/>
</dbReference>
<organism evidence="1 2">
    <name type="scientific">Lactobacillus crispatus</name>
    <dbReference type="NCBI Taxonomy" id="47770"/>
    <lineage>
        <taxon>Bacteria</taxon>
        <taxon>Bacillati</taxon>
        <taxon>Bacillota</taxon>
        <taxon>Bacilli</taxon>
        <taxon>Lactobacillales</taxon>
        <taxon>Lactobacillaceae</taxon>
        <taxon>Lactobacillus</taxon>
    </lineage>
</organism>
<proteinExistence type="predicted"/>
<dbReference type="InterPro" id="IPR000150">
    <property type="entry name" value="Cof"/>
</dbReference>
<gene>
    <name evidence="1" type="ORF">RON39_09070</name>
</gene>
<protein>
    <submittedName>
        <fullName evidence="1">Cof-type HAD-IIB family hydrolase</fullName>
        <ecNumber evidence="1">3.1.3.-</ecNumber>
    </submittedName>
</protein>
<dbReference type="GO" id="GO:0005829">
    <property type="term" value="C:cytosol"/>
    <property type="evidence" value="ECO:0007669"/>
    <property type="project" value="TreeGrafter"/>
</dbReference>
<sequence length="271" mass="30161">MSIKLIAIDLDGTLLNDNEKILNNSIKAIAKAQRNGIKVVLCTGRPLVSVLPYLKQLHLDNRSNQYVITFNGSVIETTAGKVIKQKVFDFQTFVDFELWADNINLYSQLECQSALYTTNQNIPIDAAHESWKNKLPMHVVSLHDLIAMPTKPPMLKIMAVADRAKLDQVQQEIPQDLLEKLNPIRSEPEYLDFAAPDVDKGWALEQLTKYLGLSPQEVMAIGNADNDLPMVKYAGIGVAMEKSTPHLLRIADYITGSNNTSGIADVINAYI</sequence>
<evidence type="ECO:0000313" key="1">
    <source>
        <dbReference type="EMBL" id="MDT9610259.1"/>
    </source>
</evidence>
<dbReference type="InterPro" id="IPR023214">
    <property type="entry name" value="HAD_sf"/>
</dbReference>
<dbReference type="SUPFAM" id="SSF56784">
    <property type="entry name" value="HAD-like"/>
    <property type="match status" value="1"/>
</dbReference>
<accession>A0A135ZA08</accession>
<evidence type="ECO:0000313" key="2">
    <source>
        <dbReference type="Proteomes" id="UP001253287"/>
    </source>
</evidence>
<reference evidence="1" key="1">
    <citation type="submission" date="2023-08" db="EMBL/GenBank/DDBJ databases">
        <title>Lactobacillus from the Female Urinary Tract.</title>
        <authorList>
            <person name="Stegman N."/>
            <person name="Jackson B."/>
            <person name="Steiling M."/>
            <person name="Sedano C."/>
            <person name="Wolfe A."/>
            <person name="Putonti C."/>
        </authorList>
    </citation>
    <scope>NUCLEOTIDE SEQUENCE</scope>
    <source>
        <strain evidence="1">UMB5661</strain>
    </source>
</reference>
<dbReference type="EMBL" id="JAVTXN010000056">
    <property type="protein sequence ID" value="MDT9610259.1"/>
    <property type="molecule type" value="Genomic_DNA"/>
</dbReference>
<dbReference type="Gene3D" id="3.40.50.1000">
    <property type="entry name" value="HAD superfamily/HAD-like"/>
    <property type="match status" value="1"/>
</dbReference>
<comment type="caution">
    <text evidence="1">The sequence shown here is derived from an EMBL/GenBank/DDBJ whole genome shotgun (WGS) entry which is preliminary data.</text>
</comment>
<dbReference type="SFLD" id="SFLDG01140">
    <property type="entry name" value="C2.B:_Phosphomannomutase_and_P"/>
    <property type="match status" value="1"/>
</dbReference>
<keyword evidence="1" id="KW-0378">Hydrolase</keyword>
<dbReference type="Gene3D" id="3.30.1240.10">
    <property type="match status" value="1"/>
</dbReference>
<dbReference type="PANTHER" id="PTHR10000">
    <property type="entry name" value="PHOSPHOSERINE PHOSPHATASE"/>
    <property type="match status" value="1"/>
</dbReference>
<dbReference type="GO" id="GO:0000287">
    <property type="term" value="F:magnesium ion binding"/>
    <property type="evidence" value="ECO:0007669"/>
    <property type="project" value="TreeGrafter"/>
</dbReference>
<dbReference type="PANTHER" id="PTHR10000:SF8">
    <property type="entry name" value="HAD SUPERFAMILY HYDROLASE-LIKE, TYPE 3"/>
    <property type="match status" value="1"/>
</dbReference>